<sequence length="50" mass="5975">MKKRIPLEEGDYYLTPEGYKCFTAQYHLKRGHCCKSGCRHCPYGYDKKRD</sequence>
<dbReference type="Pfam" id="PF17653">
    <property type="entry name" value="DUF5522"/>
    <property type="match status" value="1"/>
</dbReference>
<keyword evidence="2" id="KW-1185">Reference proteome</keyword>
<accession>A0ABU1A622</accession>
<gene>
    <name evidence="1" type="ORF">RBU60_12295</name>
</gene>
<evidence type="ECO:0000313" key="2">
    <source>
        <dbReference type="Proteomes" id="UP001230915"/>
    </source>
</evidence>
<evidence type="ECO:0000313" key="1">
    <source>
        <dbReference type="EMBL" id="MDQ7918356.1"/>
    </source>
</evidence>
<comment type="caution">
    <text evidence="1">The sequence shown here is derived from an EMBL/GenBank/DDBJ whole genome shotgun (WGS) entry which is preliminary data.</text>
</comment>
<dbReference type="EMBL" id="JAVHUL010000039">
    <property type="protein sequence ID" value="MDQ7918356.1"/>
    <property type="molecule type" value="Genomic_DNA"/>
</dbReference>
<dbReference type="Proteomes" id="UP001230915">
    <property type="component" value="Unassembled WGS sequence"/>
</dbReference>
<protein>
    <submittedName>
        <fullName evidence="1">DUF5522 domain-containing protein</fullName>
    </submittedName>
</protein>
<proteinExistence type="predicted"/>
<dbReference type="RefSeq" id="WP_308865350.1">
    <property type="nucleotide sequence ID" value="NZ_JAVHUL010000039.1"/>
</dbReference>
<name>A0ABU1A622_9FLAO</name>
<reference evidence="1 2" key="1">
    <citation type="submission" date="2023-08" db="EMBL/GenBank/DDBJ databases">
        <title>Mesonia sp. MT50, isolated from deep-sea sediment of the Mariana Trench.</title>
        <authorList>
            <person name="Fu H."/>
        </authorList>
    </citation>
    <scope>NUCLEOTIDE SEQUENCE [LARGE SCALE GENOMIC DNA]</scope>
    <source>
        <strain evidence="1 2">MT50</strain>
    </source>
</reference>
<organism evidence="1 2">
    <name type="scientific">Mesonia profundi</name>
    <dbReference type="NCBI Taxonomy" id="3070998"/>
    <lineage>
        <taxon>Bacteria</taxon>
        <taxon>Pseudomonadati</taxon>
        <taxon>Bacteroidota</taxon>
        <taxon>Flavobacteriia</taxon>
        <taxon>Flavobacteriales</taxon>
        <taxon>Flavobacteriaceae</taxon>
        <taxon>Mesonia</taxon>
    </lineage>
</organism>
<dbReference type="InterPro" id="IPR040807">
    <property type="entry name" value="DUF5522"/>
</dbReference>